<keyword evidence="1" id="KW-0732">Signal</keyword>
<organism evidence="2 3">
    <name type="scientific">Aspergillus pseudoustus</name>
    <dbReference type="NCBI Taxonomy" id="1810923"/>
    <lineage>
        <taxon>Eukaryota</taxon>
        <taxon>Fungi</taxon>
        <taxon>Dikarya</taxon>
        <taxon>Ascomycota</taxon>
        <taxon>Pezizomycotina</taxon>
        <taxon>Eurotiomycetes</taxon>
        <taxon>Eurotiomycetidae</taxon>
        <taxon>Eurotiales</taxon>
        <taxon>Aspergillaceae</taxon>
        <taxon>Aspergillus</taxon>
        <taxon>Aspergillus subgen. Nidulantes</taxon>
    </lineage>
</organism>
<dbReference type="PANTHER" id="PTHR35605">
    <property type="entry name" value="ECP2 EFFECTOR PROTEIN DOMAIN-CONTAINING PROTEIN-RELATED"/>
    <property type="match status" value="1"/>
</dbReference>
<accession>A0ABR4KGA2</accession>
<dbReference type="PANTHER" id="PTHR35605:SF1">
    <property type="entry name" value="ECP2 EFFECTOR PROTEIN DOMAIN-CONTAINING PROTEIN-RELATED"/>
    <property type="match status" value="1"/>
</dbReference>
<reference evidence="2 3" key="1">
    <citation type="submission" date="2024-07" db="EMBL/GenBank/DDBJ databases">
        <title>Section-level genome sequencing and comparative genomics of Aspergillus sections Usti and Cavernicolus.</title>
        <authorList>
            <consortium name="Lawrence Berkeley National Laboratory"/>
            <person name="Nybo J.L."/>
            <person name="Vesth T.C."/>
            <person name="Theobald S."/>
            <person name="Frisvad J.C."/>
            <person name="Larsen T.O."/>
            <person name="Kjaerboelling I."/>
            <person name="Rothschild-Mancinelli K."/>
            <person name="Lyhne E.K."/>
            <person name="Kogle M.E."/>
            <person name="Barry K."/>
            <person name="Clum A."/>
            <person name="Na H."/>
            <person name="Ledsgaard L."/>
            <person name="Lin J."/>
            <person name="Lipzen A."/>
            <person name="Kuo A."/>
            <person name="Riley R."/>
            <person name="Mondo S."/>
            <person name="Labutti K."/>
            <person name="Haridas S."/>
            <person name="Pangalinan J."/>
            <person name="Salamov A.A."/>
            <person name="Simmons B.A."/>
            <person name="Magnuson J.K."/>
            <person name="Chen J."/>
            <person name="Drula E."/>
            <person name="Henrissat B."/>
            <person name="Wiebenga A."/>
            <person name="Lubbers R.J."/>
            <person name="Gomes A.C."/>
            <person name="Makela M.R."/>
            <person name="Stajich J."/>
            <person name="Grigoriev I.V."/>
            <person name="Mortensen U.H."/>
            <person name="De Vries R.P."/>
            <person name="Baker S.E."/>
            <person name="Andersen M.R."/>
        </authorList>
    </citation>
    <scope>NUCLEOTIDE SEQUENCE [LARGE SCALE GENOMIC DNA]</scope>
    <source>
        <strain evidence="2 3">CBS 123904</strain>
    </source>
</reference>
<evidence type="ECO:0000313" key="3">
    <source>
        <dbReference type="Proteomes" id="UP001610446"/>
    </source>
</evidence>
<evidence type="ECO:0000256" key="1">
    <source>
        <dbReference type="SAM" id="SignalP"/>
    </source>
</evidence>
<keyword evidence="3" id="KW-1185">Reference proteome</keyword>
<gene>
    <name evidence="2" type="ORF">BJY01DRAFT_245554</name>
</gene>
<name>A0ABR4KGA2_9EURO</name>
<protein>
    <submittedName>
        <fullName evidence="2">Uncharacterized protein</fullName>
    </submittedName>
</protein>
<evidence type="ECO:0000313" key="2">
    <source>
        <dbReference type="EMBL" id="KAL2850243.1"/>
    </source>
</evidence>
<sequence length="211" mass="23493">MRLLAGALFAALTTMAVAYPTERPNALGLDPVNLSWKASPSPGESPITLNGTAEQVHAQPLKINPNYDGDWKDVDDDDDDISSAPVHHPTVLEPRLLEEDMTCDNEDDSTDGKALSRYIDDGIEYLRKRAKDEPPPRLPPMRCARVSCAYKAGIFWCNDDSFQERTLPSWNNIADGAQTILDHCSKKGWIAGELRHSDKWRTLIMQSKKGC</sequence>
<feature type="chain" id="PRO_5047011999" evidence="1">
    <location>
        <begin position="19"/>
        <end position="211"/>
    </location>
</feature>
<dbReference type="Proteomes" id="UP001610446">
    <property type="component" value="Unassembled WGS sequence"/>
</dbReference>
<dbReference type="EMBL" id="JBFXLU010000038">
    <property type="protein sequence ID" value="KAL2850243.1"/>
    <property type="molecule type" value="Genomic_DNA"/>
</dbReference>
<feature type="signal peptide" evidence="1">
    <location>
        <begin position="1"/>
        <end position="18"/>
    </location>
</feature>
<proteinExistence type="predicted"/>
<comment type="caution">
    <text evidence="2">The sequence shown here is derived from an EMBL/GenBank/DDBJ whole genome shotgun (WGS) entry which is preliminary data.</text>
</comment>